<evidence type="ECO:0000313" key="3">
    <source>
        <dbReference type="Proteomes" id="UP000677228"/>
    </source>
</evidence>
<sequence length="69" mass="8153">MFPRKTGYTFDLNYRVTSKFIDDKNKIDIIYNLNNQIVKISSQIGETNIEYNQNGLPIKMLFHKNIVIE</sequence>
<reference evidence="1" key="1">
    <citation type="submission" date="2021-02" db="EMBL/GenBank/DDBJ databases">
        <authorList>
            <person name="Nowell W R."/>
        </authorList>
    </citation>
    <scope>NUCLEOTIDE SEQUENCE</scope>
</reference>
<proteinExistence type="predicted"/>
<dbReference type="EMBL" id="CAJNOK010020483">
    <property type="protein sequence ID" value="CAF1317239.1"/>
    <property type="molecule type" value="Genomic_DNA"/>
</dbReference>
<evidence type="ECO:0000313" key="2">
    <source>
        <dbReference type="EMBL" id="CAF4126499.1"/>
    </source>
</evidence>
<dbReference type="EMBL" id="CAJOBA010042085">
    <property type="protein sequence ID" value="CAF4126499.1"/>
    <property type="molecule type" value="Genomic_DNA"/>
</dbReference>
<organism evidence="1 3">
    <name type="scientific">Didymodactylos carnosus</name>
    <dbReference type="NCBI Taxonomy" id="1234261"/>
    <lineage>
        <taxon>Eukaryota</taxon>
        <taxon>Metazoa</taxon>
        <taxon>Spiralia</taxon>
        <taxon>Gnathifera</taxon>
        <taxon>Rotifera</taxon>
        <taxon>Eurotatoria</taxon>
        <taxon>Bdelloidea</taxon>
        <taxon>Philodinida</taxon>
        <taxon>Philodinidae</taxon>
        <taxon>Didymodactylos</taxon>
    </lineage>
</organism>
<dbReference type="Proteomes" id="UP000677228">
    <property type="component" value="Unassembled WGS sequence"/>
</dbReference>
<comment type="caution">
    <text evidence="1">The sequence shown here is derived from an EMBL/GenBank/DDBJ whole genome shotgun (WGS) entry which is preliminary data.</text>
</comment>
<protein>
    <submittedName>
        <fullName evidence="1">Uncharacterized protein</fullName>
    </submittedName>
</protein>
<evidence type="ECO:0000313" key="1">
    <source>
        <dbReference type="EMBL" id="CAF1317239.1"/>
    </source>
</evidence>
<gene>
    <name evidence="1" type="ORF">OVA965_LOCUS29268</name>
    <name evidence="2" type="ORF">TMI583_LOCUS30038</name>
</gene>
<name>A0A8S2EUU2_9BILA</name>
<accession>A0A8S2EUU2</accession>
<dbReference type="Proteomes" id="UP000682733">
    <property type="component" value="Unassembled WGS sequence"/>
</dbReference>
<dbReference type="AlphaFoldDB" id="A0A8S2EUU2"/>